<proteinExistence type="predicted"/>
<keyword evidence="3" id="KW-1185">Reference proteome</keyword>
<evidence type="ECO:0000313" key="2">
    <source>
        <dbReference type="EMBL" id="KAK2151426.1"/>
    </source>
</evidence>
<feature type="compositionally biased region" description="Basic and acidic residues" evidence="1">
    <location>
        <begin position="96"/>
        <end position="105"/>
    </location>
</feature>
<feature type="region of interest" description="Disordered" evidence="1">
    <location>
        <begin position="81"/>
        <end position="105"/>
    </location>
</feature>
<accession>A0AAD9JED8</accession>
<gene>
    <name evidence="2" type="ORF">LSH36_363g00000</name>
</gene>
<comment type="caution">
    <text evidence="2">The sequence shown here is derived from an EMBL/GenBank/DDBJ whole genome shotgun (WGS) entry which is preliminary data.</text>
</comment>
<name>A0AAD9JED8_9ANNE</name>
<dbReference type="AlphaFoldDB" id="A0AAD9JED8"/>
<sequence>MIMIQTISLYQPPKLVLDSRLSAHTTQSTPGQLLADQAPELSMEVSAAMGATDSVKDALERPDKALGMPPDPTSLQSLVIPDEWKTTGGTDPKPLLIHDSESDSV</sequence>
<organism evidence="2 3">
    <name type="scientific">Paralvinella palmiformis</name>
    <dbReference type="NCBI Taxonomy" id="53620"/>
    <lineage>
        <taxon>Eukaryota</taxon>
        <taxon>Metazoa</taxon>
        <taxon>Spiralia</taxon>
        <taxon>Lophotrochozoa</taxon>
        <taxon>Annelida</taxon>
        <taxon>Polychaeta</taxon>
        <taxon>Sedentaria</taxon>
        <taxon>Canalipalpata</taxon>
        <taxon>Terebellida</taxon>
        <taxon>Terebelliformia</taxon>
        <taxon>Alvinellidae</taxon>
        <taxon>Paralvinella</taxon>
    </lineage>
</organism>
<dbReference type="Proteomes" id="UP001208570">
    <property type="component" value="Unassembled WGS sequence"/>
</dbReference>
<evidence type="ECO:0000256" key="1">
    <source>
        <dbReference type="SAM" id="MobiDB-lite"/>
    </source>
</evidence>
<evidence type="ECO:0000313" key="3">
    <source>
        <dbReference type="Proteomes" id="UP001208570"/>
    </source>
</evidence>
<protein>
    <submittedName>
        <fullName evidence="2">Uncharacterized protein</fullName>
    </submittedName>
</protein>
<dbReference type="EMBL" id="JAODUP010000363">
    <property type="protein sequence ID" value="KAK2151426.1"/>
    <property type="molecule type" value="Genomic_DNA"/>
</dbReference>
<reference evidence="2" key="1">
    <citation type="journal article" date="2023" name="Mol. Biol. Evol.">
        <title>Third-Generation Sequencing Reveals the Adaptive Role of the Epigenome in Three Deep-Sea Polychaetes.</title>
        <authorList>
            <person name="Perez M."/>
            <person name="Aroh O."/>
            <person name="Sun Y."/>
            <person name="Lan Y."/>
            <person name="Juniper S.K."/>
            <person name="Young C.R."/>
            <person name="Angers B."/>
            <person name="Qian P.Y."/>
        </authorList>
    </citation>
    <scope>NUCLEOTIDE SEQUENCE</scope>
    <source>
        <strain evidence="2">P08H-3</strain>
    </source>
</reference>